<keyword evidence="5" id="KW-0479">Metal-binding</keyword>
<organism evidence="11 12">
    <name type="scientific">Leishmania braziliensis MHOM/BR/75/M2904</name>
    <dbReference type="NCBI Taxonomy" id="420245"/>
    <lineage>
        <taxon>Eukaryota</taxon>
        <taxon>Discoba</taxon>
        <taxon>Euglenozoa</taxon>
        <taxon>Kinetoplastea</taxon>
        <taxon>Metakinetoplastina</taxon>
        <taxon>Trypanosomatida</taxon>
        <taxon>Trypanosomatidae</taxon>
        <taxon>Leishmaniinae</taxon>
        <taxon>Leishmania</taxon>
        <taxon>Leishmania braziliensis species complex</taxon>
    </lineage>
</organism>
<dbReference type="SUPFAM" id="SSF81301">
    <property type="entry name" value="Nucleotidyltransferase"/>
    <property type="match status" value="1"/>
</dbReference>
<dbReference type="Gene3D" id="1.10.1410.10">
    <property type="match status" value="1"/>
</dbReference>
<protein>
    <recommendedName>
        <fullName evidence="3">RNA uridylyltransferase</fullName>
        <ecNumber evidence="3">2.7.7.52</ecNumber>
    </recommendedName>
</protein>
<evidence type="ECO:0000256" key="8">
    <source>
        <dbReference type="SAM" id="MobiDB-lite"/>
    </source>
</evidence>
<feature type="compositionally biased region" description="Low complexity" evidence="8">
    <location>
        <begin position="102"/>
        <end position="111"/>
    </location>
</feature>
<comment type="cofactor">
    <cofactor evidence="2">
        <name>Mg(2+)</name>
        <dbReference type="ChEBI" id="CHEBI:18420"/>
    </cofactor>
</comment>
<dbReference type="AlphaFoldDB" id="A0A3P3Z1J8"/>
<comment type="catalytic activity">
    <reaction evidence="7">
        <text>RNA(n) + UTP = RNA(n)-3'-uridine ribonucleotide + diphosphate</text>
        <dbReference type="Rhea" id="RHEA:14785"/>
        <dbReference type="Rhea" id="RHEA-COMP:14527"/>
        <dbReference type="Rhea" id="RHEA-COMP:17348"/>
        <dbReference type="ChEBI" id="CHEBI:33019"/>
        <dbReference type="ChEBI" id="CHEBI:46398"/>
        <dbReference type="ChEBI" id="CHEBI:140395"/>
        <dbReference type="ChEBI" id="CHEBI:173116"/>
        <dbReference type="EC" id="2.7.7.52"/>
    </reaction>
</comment>
<evidence type="ECO:0000256" key="2">
    <source>
        <dbReference type="ARBA" id="ARBA00001946"/>
    </source>
</evidence>
<dbReference type="GO" id="GO:0031123">
    <property type="term" value="P:RNA 3'-end processing"/>
    <property type="evidence" value="ECO:0007669"/>
    <property type="project" value="TreeGrafter"/>
</dbReference>
<dbReference type="RefSeq" id="XP_001563382.1">
    <property type="nucleotide sequence ID" value="XM_001563332.1"/>
</dbReference>
<dbReference type="InterPro" id="IPR043519">
    <property type="entry name" value="NT_sf"/>
</dbReference>
<evidence type="ECO:0000256" key="7">
    <source>
        <dbReference type="ARBA" id="ARBA00049105"/>
    </source>
</evidence>
<dbReference type="GO" id="GO:0046872">
    <property type="term" value="F:metal ion binding"/>
    <property type="evidence" value="ECO:0007669"/>
    <property type="project" value="UniProtKB-KW"/>
</dbReference>
<evidence type="ECO:0000313" key="11">
    <source>
        <dbReference type="EMBL" id="SYZ64072.1"/>
    </source>
</evidence>
<accession>A0A3P3Z1J8</accession>
<feature type="compositionally biased region" description="Low complexity" evidence="8">
    <location>
        <begin position="70"/>
        <end position="80"/>
    </location>
</feature>
<dbReference type="KEGG" id="lbz:LBRM_14_0930"/>
<reference evidence="11 12" key="1">
    <citation type="submission" date="2018-09" db="EMBL/GenBank/DDBJ databases">
        <authorList>
            <person name="Peiro R."/>
            <person name="Begona"/>
            <person name="Cbmso G."/>
            <person name="Lopez M."/>
            <person name="Gonzalez S."/>
        </authorList>
    </citation>
    <scope>NUCLEOTIDE SEQUENCE [LARGE SCALE GENOMIC DNA]</scope>
</reference>
<proteinExistence type="predicted"/>
<dbReference type="EC" id="2.7.7.52" evidence="3"/>
<feature type="compositionally biased region" description="Low complexity" evidence="8">
    <location>
        <begin position="14"/>
        <end position="55"/>
    </location>
</feature>
<evidence type="ECO:0000313" key="12">
    <source>
        <dbReference type="Proteomes" id="UP000319462"/>
    </source>
</evidence>
<evidence type="ECO:0000259" key="10">
    <source>
        <dbReference type="Pfam" id="PF22600"/>
    </source>
</evidence>
<feature type="region of interest" description="Disordered" evidence="8">
    <location>
        <begin position="724"/>
        <end position="745"/>
    </location>
</feature>
<name>A0A3P3Z1J8_LEIBR</name>
<dbReference type="GO" id="GO:0005739">
    <property type="term" value="C:mitochondrion"/>
    <property type="evidence" value="ECO:0007669"/>
    <property type="project" value="UniProtKB-ARBA"/>
</dbReference>
<evidence type="ECO:0000256" key="5">
    <source>
        <dbReference type="ARBA" id="ARBA00022723"/>
    </source>
</evidence>
<dbReference type="CDD" id="cd05402">
    <property type="entry name" value="NT_PAP_TUTase"/>
    <property type="match status" value="1"/>
</dbReference>
<comment type="cofactor">
    <cofactor evidence="1">
        <name>Mn(2+)</name>
        <dbReference type="ChEBI" id="CHEBI:29035"/>
    </cofactor>
</comment>
<keyword evidence="6" id="KW-0460">Magnesium</keyword>
<dbReference type="PANTHER" id="PTHR12271:SF98">
    <property type="entry name" value="RNA EDITING 3' TERMINAL URIDYLYL TRANSFERASE 1"/>
    <property type="match status" value="1"/>
</dbReference>
<evidence type="ECO:0000259" key="9">
    <source>
        <dbReference type="Pfam" id="PF03828"/>
    </source>
</evidence>
<dbReference type="EMBL" id="LS997613">
    <property type="protein sequence ID" value="SYZ64072.1"/>
    <property type="molecule type" value="Genomic_DNA"/>
</dbReference>
<dbReference type="Pfam" id="PF03828">
    <property type="entry name" value="PAP_assoc"/>
    <property type="match status" value="1"/>
</dbReference>
<dbReference type="InterPro" id="IPR054708">
    <property type="entry name" value="MTPAP-like_central"/>
</dbReference>
<evidence type="ECO:0000256" key="6">
    <source>
        <dbReference type="ARBA" id="ARBA00022842"/>
    </source>
</evidence>
<evidence type="ECO:0000256" key="1">
    <source>
        <dbReference type="ARBA" id="ARBA00001936"/>
    </source>
</evidence>
<feature type="region of interest" description="Disordered" evidence="8">
    <location>
        <begin position="965"/>
        <end position="986"/>
    </location>
</feature>
<evidence type="ECO:0000256" key="4">
    <source>
        <dbReference type="ARBA" id="ARBA00022679"/>
    </source>
</evidence>
<evidence type="ECO:0000256" key="3">
    <source>
        <dbReference type="ARBA" id="ARBA00012472"/>
    </source>
</evidence>
<dbReference type="Gene3D" id="3.30.460.10">
    <property type="entry name" value="Beta Polymerase, domain 2"/>
    <property type="match status" value="1"/>
</dbReference>
<dbReference type="VEuPathDB" id="TriTrypDB:LbrM.14.0930"/>
<gene>
    <name evidence="11" type="ORF">LBRM2904_14.0960</name>
</gene>
<dbReference type="GO" id="GO:0050265">
    <property type="term" value="F:RNA uridylyltransferase activity"/>
    <property type="evidence" value="ECO:0007669"/>
    <property type="project" value="UniProtKB-EC"/>
</dbReference>
<keyword evidence="4 11" id="KW-0808">Transferase</keyword>
<feature type="region of interest" description="Disordered" evidence="8">
    <location>
        <begin position="1"/>
        <end position="117"/>
    </location>
</feature>
<feature type="domain" description="PAP-associated" evidence="9">
    <location>
        <begin position="656"/>
        <end position="693"/>
    </location>
</feature>
<feature type="compositionally biased region" description="Basic residues" evidence="8">
    <location>
        <begin position="56"/>
        <end position="65"/>
    </location>
</feature>
<feature type="region of interest" description="Disordered" evidence="8">
    <location>
        <begin position="1042"/>
        <end position="1088"/>
    </location>
</feature>
<dbReference type="Pfam" id="PF22600">
    <property type="entry name" value="MTPAP-like_central"/>
    <property type="match status" value="1"/>
</dbReference>
<sequence length="1117" mass="120232">MSKYSLLFHQSMADGADTSSSSSSSSGSSASTSNTNVSNSVTSDSTASSPPTVTPARRRLIHRRRDGIGAAEASSSSSVAPPQPPRQEEQENLISDPVRRGSSSSISVSESNAPATSGSDYIVSAASASALEVLSAPVASTSPSLQGTAAPESDGDVVVVDDIMQSQEGSSNDRASAVSGAATEHTLRIDGDSALNKGDPGALPPAASSLSVFQHTSPRLFTCDMCLHYVSTSYEALEQHALDQHSDELADYTRLRTVAKKLVPVWGDVLKRKASVVQQWGEKIFAVAVQRDAGAEKMAEAHRARAQLELVVQRWHPRAKVFIFGSSVAFGVWDGISDIDFTVVDVEELEAGTWPPSEKNAVRSITELLRRAGFSFINLEPISHARVPIIKHHASLPIRLTDEQRHRLHEEARQSAAAVNSAAPELLASSSPSSAQQEAPAEKGHTQLEAELIIARSVRYSLNLPAGPPDSAILEASIRLAVGSAALQQVWWNRTRDMCCMTFDTTTSAVKASTCPLHFISAGMRARVQPLHEECRPELYGMDFDLSFRAFGIRNSHLLRRYLLSHPCARPGALVLKDWSKTSGVNNSVNGYLTSYAINIMWIYYLVHRGVIPYVCPARDIPASLRHNVDPDPQYAAMVDPAWTPEERAAMEAQAGELLLGFFYYYAFEFDWANHVVSLNRPGVTTKAALGWDVEDVAPVGGLVPHFGAAGSQHQHNLTGAEIHHSDIHGGGTPAASPTRSPAGRDGMIASNASMAARRSRATTRYSFCIEDPYEENLNLGRHMGVTKTLRVQTELYRGLLSLLKDDLQHCCVFAASANTSGNSGNADNSGVTVSGAPATAAATATNASGEPMELPVRVLYKLMALSTRELAMARRRHSAAVTTGVEFPGVPLSDLKDAFLAQAPTEWKLASQVWNRDQLLHRLGLKLHAREYVLPRREVGVRRLAAKAPPGVVLASTPEPTFTASTAEGRQASSSPEHAPSSSAEVKEMNRAFLGAVPTRRLPEDLLLAMTRGYSCLTPSWVAWTKPWAALSAWWTDRLRSPSTAPESEDSLVSGEPAHEGVDPSLPPGAPPHVSAVPGQAAGPIHQTRTQLRQHVVAEAASVATGRRALRMLFHR</sequence>
<dbReference type="InterPro" id="IPR002058">
    <property type="entry name" value="PAP_assoc"/>
</dbReference>
<feature type="compositionally biased region" description="Low complexity" evidence="8">
    <location>
        <begin position="973"/>
        <end position="985"/>
    </location>
</feature>
<dbReference type="Proteomes" id="UP000319462">
    <property type="component" value="Chromosome 14"/>
</dbReference>
<dbReference type="SUPFAM" id="SSF81631">
    <property type="entry name" value="PAP/OAS1 substrate-binding domain"/>
    <property type="match status" value="1"/>
</dbReference>
<feature type="domain" description="Poly(A) RNA polymerase mitochondrial-like central palm" evidence="10">
    <location>
        <begin position="295"/>
        <end position="393"/>
    </location>
</feature>
<dbReference type="PANTHER" id="PTHR12271">
    <property type="entry name" value="POLY A POLYMERASE CID PAP -RELATED"/>
    <property type="match status" value="1"/>
</dbReference>